<accession>A0A0X8HVE1</accession>
<dbReference type="OrthoDB" id="2151161at2759"/>
<organism evidence="9 10">
    <name type="scientific">Eremothecium sinecaudum</name>
    <dbReference type="NCBI Taxonomy" id="45286"/>
    <lineage>
        <taxon>Eukaryota</taxon>
        <taxon>Fungi</taxon>
        <taxon>Dikarya</taxon>
        <taxon>Ascomycota</taxon>
        <taxon>Saccharomycotina</taxon>
        <taxon>Saccharomycetes</taxon>
        <taxon>Saccharomycetales</taxon>
        <taxon>Saccharomycetaceae</taxon>
        <taxon>Eremothecium</taxon>
    </lineage>
</organism>
<dbReference type="GO" id="GO:0000139">
    <property type="term" value="C:Golgi membrane"/>
    <property type="evidence" value="ECO:0007669"/>
    <property type="project" value="UniProtKB-SubCell"/>
</dbReference>
<dbReference type="EMBL" id="CP014247">
    <property type="protein sequence ID" value="AMD22237.1"/>
    <property type="molecule type" value="Genomic_DNA"/>
</dbReference>
<dbReference type="AlphaFoldDB" id="A0A0X8HVE1"/>
<dbReference type="GO" id="GO:0009306">
    <property type="term" value="P:protein secretion"/>
    <property type="evidence" value="ECO:0007669"/>
    <property type="project" value="TreeGrafter"/>
</dbReference>
<comment type="function">
    <text evidence="1 8">Golgi membrane protein involved in vesicular trafficking.</text>
</comment>
<gene>
    <name evidence="9" type="ORF">AW171_hschr74261</name>
</gene>
<keyword evidence="10" id="KW-1185">Reference proteome</keyword>
<dbReference type="InterPro" id="IPR008564">
    <property type="entry name" value="TVP23-like"/>
</dbReference>
<evidence type="ECO:0000256" key="3">
    <source>
        <dbReference type="ARBA" id="ARBA00005467"/>
    </source>
</evidence>
<dbReference type="Proteomes" id="UP000243052">
    <property type="component" value="Chromosome vii"/>
</dbReference>
<evidence type="ECO:0000256" key="4">
    <source>
        <dbReference type="ARBA" id="ARBA00013603"/>
    </source>
</evidence>
<protein>
    <recommendedName>
        <fullName evidence="4 8">Golgi apparatus membrane protein TVP23</fullName>
    </recommendedName>
</protein>
<feature type="transmembrane region" description="Helical" evidence="8">
    <location>
        <begin position="31"/>
        <end position="60"/>
    </location>
</feature>
<dbReference type="STRING" id="45286.A0A0X8HVE1"/>
<reference evidence="9 10" key="1">
    <citation type="submission" date="2016-01" db="EMBL/GenBank/DDBJ databases">
        <title>Genome sequence of the yeast Holleya sinecauda.</title>
        <authorList>
            <person name="Dietrich F.S."/>
        </authorList>
    </citation>
    <scope>NUCLEOTIDE SEQUENCE [LARGE SCALE GENOMIC DNA]</scope>
    <source>
        <strain evidence="9 10">ATCC 58844</strain>
    </source>
</reference>
<evidence type="ECO:0000256" key="5">
    <source>
        <dbReference type="ARBA" id="ARBA00022692"/>
    </source>
</evidence>
<proteinExistence type="inferred from homology"/>
<evidence type="ECO:0000313" key="10">
    <source>
        <dbReference type="Proteomes" id="UP000243052"/>
    </source>
</evidence>
<dbReference type="PANTHER" id="PTHR13019:SF7">
    <property type="entry name" value="GOLGI APPARATUS MEMBRANE PROTEIN TVP23"/>
    <property type="match status" value="1"/>
</dbReference>
<evidence type="ECO:0000256" key="8">
    <source>
        <dbReference type="RuleBase" id="RU361206"/>
    </source>
</evidence>
<evidence type="ECO:0000313" key="9">
    <source>
        <dbReference type="EMBL" id="AMD22237.1"/>
    </source>
</evidence>
<evidence type="ECO:0000256" key="2">
    <source>
        <dbReference type="ARBA" id="ARBA00004653"/>
    </source>
</evidence>
<sequence>MESARTFYKTILKSTDPFALSLHLSGKAVPIVFYILGSWFLSFTAQFIVITLLIALDFYITKNICGRRLVQLRWWYDADSNLETSPFSFESYKQYPQYQGPGVNPIDSRLFWWSCYVTPVVWGIFGLLCLLRFQFIYLLLTILACGLTGYNAYGFHCCDKWDPQAKSSKSGSLTDMLSSNFDGIQKLARFRSLFNL</sequence>
<comment type="similarity">
    <text evidence="3 8">Belongs to the TVP23 family.</text>
</comment>
<dbReference type="GO" id="GO:0016192">
    <property type="term" value="P:vesicle-mediated transport"/>
    <property type="evidence" value="ECO:0007669"/>
    <property type="project" value="TreeGrafter"/>
</dbReference>
<dbReference type="RefSeq" id="XP_017989233.1">
    <property type="nucleotide sequence ID" value="XM_018133604.1"/>
</dbReference>
<name>A0A0X8HVE1_9SACH</name>
<keyword evidence="5 8" id="KW-0812">Transmembrane</keyword>
<comment type="subcellular location">
    <subcellularLocation>
        <location evidence="2 8">Golgi apparatus membrane</location>
        <topology evidence="2 8">Multi-pass membrane protein</topology>
    </subcellularLocation>
</comment>
<evidence type="ECO:0000256" key="1">
    <source>
        <dbReference type="ARBA" id="ARBA00003246"/>
    </source>
</evidence>
<dbReference type="Pfam" id="PF05832">
    <property type="entry name" value="DUF846"/>
    <property type="match status" value="1"/>
</dbReference>
<keyword evidence="7 8" id="KW-0472">Membrane</keyword>
<keyword evidence="6 8" id="KW-1133">Transmembrane helix</keyword>
<dbReference type="PANTHER" id="PTHR13019">
    <property type="entry name" value="GOLGI APPARATUS MEMBRANE PROTEIN TVP23"/>
    <property type="match status" value="1"/>
</dbReference>
<evidence type="ECO:0000256" key="7">
    <source>
        <dbReference type="ARBA" id="ARBA00023136"/>
    </source>
</evidence>
<feature type="transmembrane region" description="Helical" evidence="8">
    <location>
        <begin position="110"/>
        <end position="128"/>
    </location>
</feature>
<dbReference type="GeneID" id="28725580"/>
<evidence type="ECO:0000256" key="6">
    <source>
        <dbReference type="ARBA" id="ARBA00022989"/>
    </source>
</evidence>
<feature type="transmembrane region" description="Helical" evidence="8">
    <location>
        <begin position="134"/>
        <end position="153"/>
    </location>
</feature>
<keyword evidence="8" id="KW-0333">Golgi apparatus</keyword>